<reference evidence="11" key="1">
    <citation type="journal article" date="2018" name="Insect Mol. Biol.">
        <title>An odorant receptor mediates the attractiveness of cis-jasmone to Campoletis chlorideae, the endoparasitoid of Helicoverpa armigera.</title>
        <authorList>
            <person name="Sun Y.L."/>
            <person name="Dong J.F."/>
            <person name="Ning C."/>
            <person name="Ding P.P."/>
            <person name="Huang L.Q."/>
            <person name="Sun J.G."/>
            <person name="Wang C.Z."/>
        </authorList>
    </citation>
    <scope>NUCLEOTIDE SEQUENCE</scope>
    <source>
        <strain evidence="11">CchlOR90</strain>
    </source>
</reference>
<evidence type="ECO:0000256" key="4">
    <source>
        <dbReference type="ARBA" id="ARBA00022692"/>
    </source>
</evidence>
<dbReference type="PANTHER" id="PTHR21137">
    <property type="entry name" value="ODORANT RECEPTOR"/>
    <property type="match status" value="1"/>
</dbReference>
<evidence type="ECO:0000256" key="3">
    <source>
        <dbReference type="ARBA" id="ARBA00022606"/>
    </source>
</evidence>
<dbReference type="InterPro" id="IPR004117">
    <property type="entry name" value="7tm6_olfct_rcpt"/>
</dbReference>
<reference evidence="11" key="2">
    <citation type="submission" date="2018-01" db="EMBL/GenBank/DDBJ databases">
        <authorList>
            <person name="Gaut B.S."/>
            <person name="Morton B.R."/>
            <person name="Clegg M.T."/>
            <person name="Duvall M.R."/>
        </authorList>
    </citation>
    <scope>NUCLEOTIDE SEQUENCE</scope>
    <source>
        <strain evidence="11">CchlOR90</strain>
    </source>
</reference>
<evidence type="ECO:0000256" key="1">
    <source>
        <dbReference type="ARBA" id="ARBA00004651"/>
    </source>
</evidence>
<evidence type="ECO:0000256" key="5">
    <source>
        <dbReference type="ARBA" id="ARBA00022725"/>
    </source>
</evidence>
<dbReference type="GO" id="GO:0007165">
    <property type="term" value="P:signal transduction"/>
    <property type="evidence" value="ECO:0007669"/>
    <property type="project" value="UniProtKB-KW"/>
</dbReference>
<dbReference type="GO" id="GO:0004984">
    <property type="term" value="F:olfactory receptor activity"/>
    <property type="evidence" value="ECO:0007669"/>
    <property type="project" value="InterPro"/>
</dbReference>
<feature type="transmembrane region" description="Helical" evidence="10">
    <location>
        <begin position="353"/>
        <end position="377"/>
    </location>
</feature>
<feature type="transmembrane region" description="Helical" evidence="10">
    <location>
        <begin position="184"/>
        <end position="210"/>
    </location>
</feature>
<comment type="similarity">
    <text evidence="10">Belongs to the insect chemoreceptor superfamily. Heteromeric odorant receptor channel (TC 1.A.69) family.</text>
</comment>
<dbReference type="Pfam" id="PF02949">
    <property type="entry name" value="7tm_6"/>
    <property type="match status" value="1"/>
</dbReference>
<keyword evidence="3 10" id="KW-0716">Sensory transduction</keyword>
<feature type="transmembrane region" description="Helical" evidence="10">
    <location>
        <begin position="33"/>
        <end position="57"/>
    </location>
</feature>
<keyword evidence="9 10" id="KW-0807">Transducer</keyword>
<dbReference type="AlphaFoldDB" id="A0A346D404"/>
<evidence type="ECO:0000256" key="9">
    <source>
        <dbReference type="ARBA" id="ARBA00023224"/>
    </source>
</evidence>
<protein>
    <recommendedName>
        <fullName evidence="10">Odorant receptor</fullName>
    </recommendedName>
</protein>
<evidence type="ECO:0000256" key="10">
    <source>
        <dbReference type="RuleBase" id="RU351113"/>
    </source>
</evidence>
<keyword evidence="6 10" id="KW-1133">Transmembrane helix</keyword>
<dbReference type="PANTHER" id="PTHR21137:SF35">
    <property type="entry name" value="ODORANT RECEPTOR 19A-RELATED"/>
    <property type="match status" value="1"/>
</dbReference>
<comment type="subcellular location">
    <subcellularLocation>
        <location evidence="1 10">Cell membrane</location>
        <topology evidence="1 10">Multi-pass membrane protein</topology>
    </subcellularLocation>
</comment>
<accession>A0A346D404</accession>
<feature type="transmembrane region" description="Helical" evidence="10">
    <location>
        <begin position="256"/>
        <end position="277"/>
    </location>
</feature>
<name>A0A346D404_9HYME</name>
<dbReference type="GO" id="GO:0005886">
    <property type="term" value="C:plasma membrane"/>
    <property type="evidence" value="ECO:0007669"/>
    <property type="project" value="UniProtKB-SubCell"/>
</dbReference>
<keyword evidence="2" id="KW-1003">Cell membrane</keyword>
<proteinExistence type="evidence at transcript level"/>
<dbReference type="GO" id="GO:0005549">
    <property type="term" value="F:odorant binding"/>
    <property type="evidence" value="ECO:0007669"/>
    <property type="project" value="InterPro"/>
</dbReference>
<keyword evidence="7 10" id="KW-0472">Membrane</keyword>
<feature type="transmembrane region" description="Helical" evidence="10">
    <location>
        <begin position="129"/>
        <end position="154"/>
    </location>
</feature>
<keyword evidence="5 10" id="KW-0552">Olfaction</keyword>
<evidence type="ECO:0000256" key="8">
    <source>
        <dbReference type="ARBA" id="ARBA00023170"/>
    </source>
</evidence>
<evidence type="ECO:0000256" key="7">
    <source>
        <dbReference type="ARBA" id="ARBA00023136"/>
    </source>
</evidence>
<feature type="transmembrane region" description="Helical" evidence="10">
    <location>
        <begin position="289"/>
        <end position="307"/>
    </location>
</feature>
<organism evidence="11">
    <name type="scientific">Campoletis chlorideae</name>
    <dbReference type="NCBI Taxonomy" id="219166"/>
    <lineage>
        <taxon>Eukaryota</taxon>
        <taxon>Metazoa</taxon>
        <taxon>Ecdysozoa</taxon>
        <taxon>Arthropoda</taxon>
        <taxon>Hexapoda</taxon>
        <taxon>Insecta</taxon>
        <taxon>Pterygota</taxon>
        <taxon>Neoptera</taxon>
        <taxon>Endopterygota</taxon>
        <taxon>Hymenoptera</taxon>
        <taxon>Apocrita</taxon>
        <taxon>Ichneumonoidea</taxon>
        <taxon>Ichneumonidae</taxon>
        <taxon>Campopleginae</taxon>
        <taxon>Dusona group</taxon>
        <taxon>Campoletis</taxon>
    </lineage>
</organism>
<evidence type="ECO:0000256" key="2">
    <source>
        <dbReference type="ARBA" id="ARBA00022475"/>
    </source>
</evidence>
<sequence>METQLQRYESYARGVKRLLLIAGLWPGHVSSKFFKFVVVFHFSVSVITACGIMYFVVSHIANLNLVTKGLGVAVSFYTILLKVIVFTIHRRSLVDLHETLEKYFRKDLENEEYRAVLLSPIAHFDRPTLYLALATLGVITMYNANPIIGIIIQLSHGNEIIKHRTPLPSKYPFAESNGLWVTRYVIEVGACFALFSITAATDALFGYYVFQMASQLRVLSYRMNKLTVSDDHPGIIKECVIRRQLLAQCRDKLQTIYGPIILWMLTTSAMTMCANIFQASQISLDKAALVFIYIIMKLMQTLLYAWFGLFMSTESEAFRDSVYSCGWPGCGDKLFVSNIKTMLMCKPLVLKAWQFYVISIDMFMTIMNTTLSYFFLLRTLDEK</sequence>
<keyword evidence="8 10" id="KW-0675">Receptor</keyword>
<dbReference type="EMBL" id="MG859346">
    <property type="protein sequence ID" value="AXM05174.1"/>
    <property type="molecule type" value="mRNA"/>
</dbReference>
<keyword evidence="4 10" id="KW-0812">Transmembrane</keyword>
<feature type="transmembrane region" description="Helical" evidence="10">
    <location>
        <begin position="69"/>
        <end position="88"/>
    </location>
</feature>
<evidence type="ECO:0000256" key="6">
    <source>
        <dbReference type="ARBA" id="ARBA00022989"/>
    </source>
</evidence>
<evidence type="ECO:0000313" key="11">
    <source>
        <dbReference type="EMBL" id="AXM05174.1"/>
    </source>
</evidence>